<evidence type="ECO:0000256" key="9">
    <source>
        <dbReference type="SAM" id="MobiDB-lite"/>
    </source>
</evidence>
<evidence type="ECO:0000256" key="2">
    <source>
        <dbReference type="ARBA" id="ARBA00004192"/>
    </source>
</evidence>
<dbReference type="Proteomes" id="UP000170217">
    <property type="component" value="Segment"/>
</dbReference>
<comment type="function">
    <text evidence="7">Plays a major role to prevent cellular inhibition of viral genome replication by nuclear bodies. Assembles an SCF-like E3 ubiquitin ligase complex based on the cellular proteins ELOB, ELOC, CUL5 and RBX1, in cooperation with viral E1B-55K. This viral RING-type ligase ubiquitinates cellular substrates prior to proteasomal degradation: p53/TP53, LIG4, MRE11-RAD50-NBS1 (MRN) complex, ITGA3, DAXX and BLM.</text>
</comment>
<evidence type="ECO:0000256" key="6">
    <source>
        <dbReference type="ARBA" id="ARBA00023200"/>
    </source>
</evidence>
<keyword evidence="4" id="KW-0244">Early protein</keyword>
<accession>A0A0K0PWZ8</accession>
<feature type="region of interest" description="Disordered" evidence="9">
    <location>
        <begin position="1"/>
        <end position="45"/>
    </location>
</feature>
<dbReference type="InterPro" id="IPR007615">
    <property type="entry name" value="Adenovirus_E4_30/34"/>
</dbReference>
<dbReference type="Pfam" id="PF04528">
    <property type="entry name" value="Adeno_E4_34"/>
    <property type="match status" value="1"/>
</dbReference>
<comment type="similarity">
    <text evidence="3">Belongs to the adenoviridae E4 30 to 34 kDa protein family.</text>
</comment>
<protein>
    <submittedName>
        <fullName evidence="10">34 kDa protein</fullName>
    </submittedName>
</protein>
<evidence type="ECO:0000256" key="1">
    <source>
        <dbReference type="ARBA" id="ARBA00004147"/>
    </source>
</evidence>
<keyword evidence="5" id="KW-1048">Host nucleus</keyword>
<dbReference type="GO" id="GO:0042025">
    <property type="term" value="C:host cell nucleus"/>
    <property type="evidence" value="ECO:0007669"/>
    <property type="project" value="UniProtKB-SubCell"/>
</dbReference>
<evidence type="ECO:0000256" key="4">
    <source>
        <dbReference type="ARBA" id="ARBA00022518"/>
    </source>
</evidence>
<organism evidence="10 11">
    <name type="scientific">Human mastadenovirus B</name>
    <dbReference type="NCBI Taxonomy" id="108098"/>
    <lineage>
        <taxon>Viruses</taxon>
        <taxon>Varidnaviria</taxon>
        <taxon>Bamfordvirae</taxon>
        <taxon>Preplasmiviricota</taxon>
        <taxon>Polisuviricotina</taxon>
        <taxon>Pharingeaviricetes</taxon>
        <taxon>Rowavirales</taxon>
        <taxon>Adenoviridae</taxon>
        <taxon>Mastadenovirus</taxon>
        <taxon>Mastadenovirus blackbeardi</taxon>
    </lineage>
</organism>
<evidence type="ECO:0000256" key="8">
    <source>
        <dbReference type="ARBA" id="ARBA00044760"/>
    </source>
</evidence>
<dbReference type="EMBL" id="KT069550">
    <property type="protein sequence ID" value="AKQ98378.1"/>
    <property type="molecule type" value="Genomic_DNA"/>
</dbReference>
<evidence type="ECO:0000256" key="5">
    <source>
        <dbReference type="ARBA" id="ARBA00022562"/>
    </source>
</evidence>
<evidence type="ECO:0000256" key="3">
    <source>
        <dbReference type="ARBA" id="ARBA00006872"/>
    </source>
</evidence>
<feature type="compositionally biased region" description="Basic and acidic residues" evidence="9">
    <location>
        <begin position="36"/>
        <end position="45"/>
    </location>
</feature>
<proteinExistence type="inferred from homology"/>
<reference evidence="10 11" key="1">
    <citation type="journal article" date="2015" name="J. Gen. Virol.">
        <title>Phylogenomic evidence for recombination of adenoviruses in wild gorillas.</title>
        <authorList>
            <person name="Hoppe E."/>
            <person name="Pauly M."/>
            <person name="Robbins M."/>
            <person name="Gray M."/>
            <person name="Kujirakwinja D."/>
            <person name="Nishuli R."/>
            <person name="Boji Mungu-Akonkwa D.D."/>
            <person name="Leendertz F.H."/>
            <person name="Ehlers B."/>
        </authorList>
    </citation>
    <scope>NUCLEOTIDE SEQUENCE [LARGE SCALE GENOMIC DNA]</scope>
    <source>
        <strain evidence="10">DRC Kahuzi Gorilla beringei graueri 6759</strain>
    </source>
</reference>
<feature type="compositionally biased region" description="Low complexity" evidence="9">
    <location>
        <begin position="1"/>
        <end position="20"/>
    </location>
</feature>
<comment type="subunit">
    <text evidence="8">Interacts with E1B-55k.</text>
</comment>
<comment type="subcellular location">
    <subcellularLocation>
        <location evidence="2">Host cytoplasm</location>
    </subcellularLocation>
    <subcellularLocation>
        <location evidence="1">Host nucleus</location>
    </subcellularLocation>
</comment>
<evidence type="ECO:0000256" key="7">
    <source>
        <dbReference type="ARBA" id="ARBA00044723"/>
    </source>
</evidence>
<name>A0A0K0PWZ8_9ADEN</name>
<keyword evidence="6" id="KW-1035">Host cytoplasm</keyword>
<evidence type="ECO:0000313" key="11">
    <source>
        <dbReference type="Proteomes" id="UP000170217"/>
    </source>
</evidence>
<sequence length="304" mass="35421">MSGRASITTRSRARSTSCARHQPYTRDPRRRAPLPRCEENETRASMTEDHPLLPDCNTLTMHSVSYVRGLPCSAGFTVLQELPIPWDMVLTPEELRVMRRCMHICLCCANIDIFYSQVVHGREKWVLHCHCNQQGSLQCIAGGAVLAIWFRKVIQGCMINQRCPWYREIVNLHMPKEIMYVGSVFWRGRHLIYLRIWYDGHAAAIVPEMSFGWSAFNYGLLNNIIVMCCTYCSDLSEIRMRCCAHRTRMLMLRAIKIMIRETVDPDPISSSRTERRRQRLLRGLMRHNRPIPFSDYDSHRSSSR</sequence>
<dbReference type="GO" id="GO:0030430">
    <property type="term" value="C:host cell cytoplasm"/>
    <property type="evidence" value="ECO:0007669"/>
    <property type="project" value="UniProtKB-SubCell"/>
</dbReference>
<evidence type="ECO:0000313" key="10">
    <source>
        <dbReference type="EMBL" id="AKQ98378.1"/>
    </source>
</evidence>